<dbReference type="STRING" id="1641875.XM53_18200"/>
<accession>A0A0T5NQN9</accession>
<evidence type="ECO:0000313" key="4">
    <source>
        <dbReference type="Proteomes" id="UP000051295"/>
    </source>
</evidence>
<dbReference type="SMART" id="SM00506">
    <property type="entry name" value="A1pp"/>
    <property type="match status" value="1"/>
</dbReference>
<dbReference type="SUPFAM" id="SSF52949">
    <property type="entry name" value="Macro domain-like"/>
    <property type="match status" value="1"/>
</dbReference>
<dbReference type="Proteomes" id="UP000051295">
    <property type="component" value="Unassembled WGS sequence"/>
</dbReference>
<evidence type="ECO:0000259" key="2">
    <source>
        <dbReference type="PROSITE" id="PS51154"/>
    </source>
</evidence>
<dbReference type="OrthoDB" id="9794834at2"/>
<dbReference type="RefSeq" id="WP_057795924.1">
    <property type="nucleotide sequence ID" value="NZ_LAXJ01000024.1"/>
</dbReference>
<dbReference type="InterPro" id="IPR002589">
    <property type="entry name" value="Macro_dom"/>
</dbReference>
<dbReference type="PANTHER" id="PTHR12521:SF0">
    <property type="entry name" value="ADP-RIBOSE GLYCOHYDROLASE OARD1"/>
    <property type="match status" value="1"/>
</dbReference>
<organism evidence="3 4">
    <name type="scientific">Roseovarius atlanticus</name>
    <dbReference type="NCBI Taxonomy" id="1641875"/>
    <lineage>
        <taxon>Bacteria</taxon>
        <taxon>Pseudomonadati</taxon>
        <taxon>Pseudomonadota</taxon>
        <taxon>Alphaproteobacteria</taxon>
        <taxon>Rhodobacterales</taxon>
        <taxon>Roseobacteraceae</taxon>
        <taxon>Roseovarius</taxon>
    </lineage>
</organism>
<reference evidence="3 4" key="1">
    <citation type="submission" date="2015-04" db="EMBL/GenBank/DDBJ databases">
        <title>The draft genome sequence of Roseovarius sp.R12b.</title>
        <authorList>
            <person name="Li G."/>
            <person name="Lai Q."/>
            <person name="Shao Z."/>
            <person name="Yan P."/>
        </authorList>
    </citation>
    <scope>NUCLEOTIDE SEQUENCE [LARGE SCALE GENOMIC DNA]</scope>
    <source>
        <strain evidence="3 4">R12B</strain>
    </source>
</reference>
<dbReference type="AlphaFoldDB" id="A0A0T5NQN9"/>
<evidence type="ECO:0000256" key="1">
    <source>
        <dbReference type="ARBA" id="ARBA00035885"/>
    </source>
</evidence>
<sequence length="154" mass="16301">MRRIEGDLIALAKSGQFDVLVHGCNCFHTMGAGIAKIIAKEFPAAAQADMETPKGDRAKLGTISHATVECDGHSLTIVNAYTQFDHSGHGQKVDYNALQSAFEAVAREFPEARIGYPLIGAGLAGGDWDEIAPRIDTALDGMDHALVVLPVADG</sequence>
<dbReference type="Pfam" id="PF01661">
    <property type="entry name" value="Macro"/>
    <property type="match status" value="1"/>
</dbReference>
<dbReference type="PROSITE" id="PS51154">
    <property type="entry name" value="MACRO"/>
    <property type="match status" value="1"/>
</dbReference>
<comment type="caution">
    <text evidence="3">The sequence shown here is derived from an EMBL/GenBank/DDBJ whole genome shotgun (WGS) entry which is preliminary data.</text>
</comment>
<dbReference type="InterPro" id="IPR043472">
    <property type="entry name" value="Macro_dom-like"/>
</dbReference>
<gene>
    <name evidence="3" type="ORF">XM53_18200</name>
</gene>
<evidence type="ECO:0000313" key="3">
    <source>
        <dbReference type="EMBL" id="KRS11014.1"/>
    </source>
</evidence>
<dbReference type="InterPro" id="IPR050892">
    <property type="entry name" value="ADP-ribose_metab_enzymes"/>
</dbReference>
<name>A0A0T5NQN9_9RHOB</name>
<comment type="catalytic activity">
    <reaction evidence="1">
        <text>an N-(ADP-alpha-D-ribosyl)-thymidine in DNA + H2O = a thymidine in DNA + ADP-D-ribose</text>
        <dbReference type="Rhea" id="RHEA:71655"/>
        <dbReference type="Rhea" id="RHEA-COMP:13556"/>
        <dbReference type="Rhea" id="RHEA-COMP:18051"/>
        <dbReference type="ChEBI" id="CHEBI:15377"/>
        <dbReference type="ChEBI" id="CHEBI:57967"/>
        <dbReference type="ChEBI" id="CHEBI:137386"/>
        <dbReference type="ChEBI" id="CHEBI:191199"/>
    </reaction>
    <physiologicalReaction direction="left-to-right" evidence="1">
        <dbReference type="Rhea" id="RHEA:71656"/>
    </physiologicalReaction>
</comment>
<dbReference type="PATRIC" id="fig|1641875.4.peg.2163"/>
<dbReference type="Gene3D" id="3.40.220.10">
    <property type="entry name" value="Leucine Aminopeptidase, subunit E, domain 1"/>
    <property type="match status" value="1"/>
</dbReference>
<dbReference type="EMBL" id="LAXJ01000024">
    <property type="protein sequence ID" value="KRS11014.1"/>
    <property type="molecule type" value="Genomic_DNA"/>
</dbReference>
<feature type="domain" description="Macro" evidence="2">
    <location>
        <begin position="1"/>
        <end position="154"/>
    </location>
</feature>
<dbReference type="GO" id="GO:0140291">
    <property type="term" value="P:peptidyl-glutamate ADP-deribosylation"/>
    <property type="evidence" value="ECO:0007669"/>
    <property type="project" value="TreeGrafter"/>
</dbReference>
<dbReference type="PANTHER" id="PTHR12521">
    <property type="entry name" value="PROTEIN C6ORF130"/>
    <property type="match status" value="1"/>
</dbReference>
<proteinExistence type="predicted"/>
<keyword evidence="4" id="KW-1185">Reference proteome</keyword>
<protein>
    <submittedName>
        <fullName evidence="3">Phosphatase</fullName>
    </submittedName>
</protein>